<sequence length="128" mass="14054">MKVSSVLSEQTQLQEESGGGVREVSPTISVSTHSPVKMSAQTRDKGGFERQCNPILSVTWLQLSGSKILVCTCGKLPCYPTPTPPRFTPILPPPTSPKETGQERKVRKCHRRGRRFDIIRPSALAALL</sequence>
<evidence type="ECO:0000256" key="1">
    <source>
        <dbReference type="SAM" id="MobiDB-lite"/>
    </source>
</evidence>
<keyword evidence="3" id="KW-1185">Reference proteome</keyword>
<dbReference type="EMBL" id="CADEAL010004481">
    <property type="protein sequence ID" value="CAB1460515.1"/>
    <property type="molecule type" value="Genomic_DNA"/>
</dbReference>
<dbReference type="Proteomes" id="UP001153269">
    <property type="component" value="Unassembled WGS sequence"/>
</dbReference>
<gene>
    <name evidence="2" type="ORF">PLEPLA_LOCUS48366</name>
</gene>
<protein>
    <submittedName>
        <fullName evidence="2">Uncharacterized protein</fullName>
    </submittedName>
</protein>
<feature type="compositionally biased region" description="Pro residues" evidence="1">
    <location>
        <begin position="87"/>
        <end position="96"/>
    </location>
</feature>
<organism evidence="2 3">
    <name type="scientific">Pleuronectes platessa</name>
    <name type="common">European plaice</name>
    <dbReference type="NCBI Taxonomy" id="8262"/>
    <lineage>
        <taxon>Eukaryota</taxon>
        <taxon>Metazoa</taxon>
        <taxon>Chordata</taxon>
        <taxon>Craniata</taxon>
        <taxon>Vertebrata</taxon>
        <taxon>Euteleostomi</taxon>
        <taxon>Actinopterygii</taxon>
        <taxon>Neopterygii</taxon>
        <taxon>Teleostei</taxon>
        <taxon>Neoteleostei</taxon>
        <taxon>Acanthomorphata</taxon>
        <taxon>Carangaria</taxon>
        <taxon>Pleuronectiformes</taxon>
        <taxon>Pleuronectoidei</taxon>
        <taxon>Pleuronectidae</taxon>
        <taxon>Pleuronectes</taxon>
    </lineage>
</organism>
<dbReference type="AlphaFoldDB" id="A0A9N7ZDK6"/>
<feature type="region of interest" description="Disordered" evidence="1">
    <location>
        <begin position="87"/>
        <end position="106"/>
    </location>
</feature>
<comment type="caution">
    <text evidence="2">The sequence shown here is derived from an EMBL/GenBank/DDBJ whole genome shotgun (WGS) entry which is preliminary data.</text>
</comment>
<accession>A0A9N7ZDK6</accession>
<evidence type="ECO:0000313" key="2">
    <source>
        <dbReference type="EMBL" id="CAB1460515.1"/>
    </source>
</evidence>
<evidence type="ECO:0000313" key="3">
    <source>
        <dbReference type="Proteomes" id="UP001153269"/>
    </source>
</evidence>
<proteinExistence type="predicted"/>
<name>A0A9N7ZDK6_PLEPL</name>
<feature type="region of interest" description="Disordered" evidence="1">
    <location>
        <begin position="1"/>
        <end position="45"/>
    </location>
</feature>
<feature type="compositionally biased region" description="Polar residues" evidence="1">
    <location>
        <begin position="1"/>
        <end position="15"/>
    </location>
</feature>
<reference evidence="2" key="1">
    <citation type="submission" date="2020-03" db="EMBL/GenBank/DDBJ databases">
        <authorList>
            <person name="Weist P."/>
        </authorList>
    </citation>
    <scope>NUCLEOTIDE SEQUENCE</scope>
</reference>